<accession>A0A517LY77</accession>
<keyword evidence="5 8" id="KW-0812">Transmembrane</keyword>
<feature type="transmembrane region" description="Helical" evidence="8">
    <location>
        <begin position="380"/>
        <end position="398"/>
    </location>
</feature>
<evidence type="ECO:0000256" key="1">
    <source>
        <dbReference type="ARBA" id="ARBA00004429"/>
    </source>
</evidence>
<dbReference type="Proteomes" id="UP000319557">
    <property type="component" value="Chromosome"/>
</dbReference>
<feature type="domain" description="Type II secretion system protein GspF" evidence="9">
    <location>
        <begin position="278"/>
        <end position="341"/>
    </location>
</feature>
<proteinExistence type="inferred from homology"/>
<feature type="domain" description="Type II secretion system protein GspF" evidence="9">
    <location>
        <begin position="395"/>
        <end position="470"/>
    </location>
</feature>
<dbReference type="RefSeq" id="WP_145344024.1">
    <property type="nucleotide sequence ID" value="NZ_CP036261.1"/>
</dbReference>
<comment type="similarity">
    <text evidence="2">Belongs to the GSP F family.</text>
</comment>
<dbReference type="PRINTS" id="PR00812">
    <property type="entry name" value="BCTERIALGSPF"/>
</dbReference>
<dbReference type="AlphaFoldDB" id="A0A517LY77"/>
<evidence type="ECO:0000256" key="5">
    <source>
        <dbReference type="ARBA" id="ARBA00022692"/>
    </source>
</evidence>
<dbReference type="PANTHER" id="PTHR30012:SF0">
    <property type="entry name" value="TYPE II SECRETION SYSTEM PROTEIN F-RELATED"/>
    <property type="match status" value="1"/>
</dbReference>
<keyword evidence="11" id="KW-1185">Reference proteome</keyword>
<feature type="transmembrane region" description="Helical" evidence="8">
    <location>
        <begin position="451"/>
        <end position="475"/>
    </location>
</feature>
<evidence type="ECO:0000259" key="9">
    <source>
        <dbReference type="Pfam" id="PF00482"/>
    </source>
</evidence>
<organism evidence="10 11">
    <name type="scientific">Rosistilla ulvae</name>
    <dbReference type="NCBI Taxonomy" id="1930277"/>
    <lineage>
        <taxon>Bacteria</taxon>
        <taxon>Pseudomonadati</taxon>
        <taxon>Planctomycetota</taxon>
        <taxon>Planctomycetia</taxon>
        <taxon>Pirellulales</taxon>
        <taxon>Pirellulaceae</taxon>
        <taxon>Rosistilla</taxon>
    </lineage>
</organism>
<dbReference type="EMBL" id="CP036261">
    <property type="protein sequence ID" value="QDS87577.1"/>
    <property type="molecule type" value="Genomic_DNA"/>
</dbReference>
<keyword evidence="6 8" id="KW-1133">Transmembrane helix</keyword>
<dbReference type="PANTHER" id="PTHR30012">
    <property type="entry name" value="GENERAL SECRETION PATHWAY PROTEIN"/>
    <property type="match status" value="1"/>
</dbReference>
<evidence type="ECO:0000256" key="4">
    <source>
        <dbReference type="ARBA" id="ARBA00022519"/>
    </source>
</evidence>
<dbReference type="InterPro" id="IPR018076">
    <property type="entry name" value="T2SS_GspF_dom"/>
</dbReference>
<sequence>MPIYLFEAMDATGQEIRDEIDAQNEEEAQTTIRQMGYFVTKISVKKQAAKAAAQKKRRGGGGFGGAKTKHIAMFTRQLSILQDSGLPILRSLKILEGNQKPGKLKNALLDTCEEIESGSTMSESMAKSPKVFNRLYVNMIKAGEAGGALETILQRLADFMERAESLKRKVKGALIYPCVVVFVACAIVTFIMIKIVPTFEQMFEEFDLELPAPTLLLIALSNYIVRYGFLIVVIPVCMFIIVKLIRKFKQGRMGFDMFIIKAPIFGGLLEKNILARTTRTLGTLVSSGVPILEALNITRETSGNAMFERLFGKVTESIRQGEVISKPLAENSTPGFHPMAAFFWAFLGAFPGIMLMSVALTANYTKLGENPEMVQTLRSIAFGGTAGGCTFAVLWYLMKMKERVVDDLVVNMIDVGEETGELDTMLYKVADTYDEEVRVMTDGMMALMEPLLIVFLGLVVGFIVVSLFMPLVSLISSLG</sequence>
<evidence type="ECO:0000313" key="10">
    <source>
        <dbReference type="EMBL" id="QDS87577.1"/>
    </source>
</evidence>
<feature type="transmembrane region" description="Helical" evidence="8">
    <location>
        <begin position="341"/>
        <end position="360"/>
    </location>
</feature>
<dbReference type="FunFam" id="1.20.81.30:FF:000001">
    <property type="entry name" value="Type II secretion system protein F"/>
    <property type="match status" value="1"/>
</dbReference>
<evidence type="ECO:0000256" key="3">
    <source>
        <dbReference type="ARBA" id="ARBA00022475"/>
    </source>
</evidence>
<dbReference type="InterPro" id="IPR003004">
    <property type="entry name" value="GspF/PilC"/>
</dbReference>
<evidence type="ECO:0000256" key="6">
    <source>
        <dbReference type="ARBA" id="ARBA00022989"/>
    </source>
</evidence>
<dbReference type="OrthoDB" id="9805682at2"/>
<gene>
    <name evidence="10" type="primary">gspF_1</name>
    <name evidence="10" type="ORF">EC9_17560</name>
</gene>
<evidence type="ECO:0000256" key="7">
    <source>
        <dbReference type="ARBA" id="ARBA00023136"/>
    </source>
</evidence>
<evidence type="ECO:0000256" key="2">
    <source>
        <dbReference type="ARBA" id="ARBA00005745"/>
    </source>
</evidence>
<dbReference type="Gene3D" id="1.20.81.30">
    <property type="entry name" value="Type II secretion system (T2SS), domain F"/>
    <property type="match status" value="3"/>
</dbReference>
<keyword evidence="4" id="KW-0997">Cell inner membrane</keyword>
<feature type="transmembrane region" description="Helical" evidence="8">
    <location>
        <begin position="216"/>
        <end position="242"/>
    </location>
</feature>
<evidence type="ECO:0000313" key="11">
    <source>
        <dbReference type="Proteomes" id="UP000319557"/>
    </source>
</evidence>
<reference evidence="10 11" key="1">
    <citation type="submission" date="2019-02" db="EMBL/GenBank/DDBJ databases">
        <title>Deep-cultivation of Planctomycetes and their phenomic and genomic characterization uncovers novel biology.</title>
        <authorList>
            <person name="Wiegand S."/>
            <person name="Jogler M."/>
            <person name="Boedeker C."/>
            <person name="Pinto D."/>
            <person name="Vollmers J."/>
            <person name="Rivas-Marin E."/>
            <person name="Kohn T."/>
            <person name="Peeters S.H."/>
            <person name="Heuer A."/>
            <person name="Rast P."/>
            <person name="Oberbeckmann S."/>
            <person name="Bunk B."/>
            <person name="Jeske O."/>
            <person name="Meyerdierks A."/>
            <person name="Storesund J.E."/>
            <person name="Kallscheuer N."/>
            <person name="Luecker S."/>
            <person name="Lage O.M."/>
            <person name="Pohl T."/>
            <person name="Merkel B.J."/>
            <person name="Hornburger P."/>
            <person name="Mueller R.-W."/>
            <person name="Bruemmer F."/>
            <person name="Labrenz M."/>
            <person name="Spormann A.M."/>
            <person name="Op den Camp H."/>
            <person name="Overmann J."/>
            <person name="Amann R."/>
            <person name="Jetten M.S.M."/>
            <person name="Mascher T."/>
            <person name="Medema M.H."/>
            <person name="Devos D.P."/>
            <person name="Kaster A.-K."/>
            <person name="Ovreas L."/>
            <person name="Rohde M."/>
            <person name="Galperin M.Y."/>
            <person name="Jogler C."/>
        </authorList>
    </citation>
    <scope>NUCLEOTIDE SEQUENCE [LARGE SCALE GENOMIC DNA]</scope>
    <source>
        <strain evidence="10 11">EC9</strain>
    </source>
</reference>
<dbReference type="InterPro" id="IPR042094">
    <property type="entry name" value="T2SS_GspF_sf"/>
</dbReference>
<protein>
    <submittedName>
        <fullName evidence="10">Type II secretion system protein F</fullName>
    </submittedName>
</protein>
<dbReference type="Pfam" id="PF00482">
    <property type="entry name" value="T2SSF"/>
    <property type="match status" value="3"/>
</dbReference>
<feature type="domain" description="Type II secretion system protein GspF" evidence="9">
    <location>
        <begin position="74"/>
        <end position="197"/>
    </location>
</feature>
<dbReference type="KEGG" id="ruv:EC9_17560"/>
<keyword evidence="7 8" id="KW-0472">Membrane</keyword>
<name>A0A517LY77_9BACT</name>
<feature type="transmembrane region" description="Helical" evidence="8">
    <location>
        <begin position="174"/>
        <end position="196"/>
    </location>
</feature>
<evidence type="ECO:0000256" key="8">
    <source>
        <dbReference type="SAM" id="Phobius"/>
    </source>
</evidence>
<keyword evidence="3" id="KW-1003">Cell membrane</keyword>
<dbReference type="GO" id="GO:0005886">
    <property type="term" value="C:plasma membrane"/>
    <property type="evidence" value="ECO:0007669"/>
    <property type="project" value="UniProtKB-SubCell"/>
</dbReference>
<comment type="subcellular location">
    <subcellularLocation>
        <location evidence="1">Cell inner membrane</location>
        <topology evidence="1">Multi-pass membrane protein</topology>
    </subcellularLocation>
</comment>